<dbReference type="AlphaFoldDB" id="A0A1V8TF81"/>
<keyword evidence="1" id="KW-0343">GTPase activation</keyword>
<sequence length="859" mass="91686">MASTVREAQAAPVQSESLKGWWRQFKRSDKKPQEQSGIEPDQGIFGIPLQTSIRYANVAISLFNDEGQSYIYGYVPIVVAKCGVFLKEKATDVEGIFRLAGSEKRIKELKVAFNSPDRYGKGLDWSGYTVHDAANVLRRYFNLLPEPIIPLEFYRRFREPLMNHQAQAVGEMDAQSPTIGDFDDKSAIRIYQALITELPPLNRQLLLYILDLLAVFASKSDLNKMTTPNLAAIFQPGLLSHPDHDMAPQEYRLSQDVLIFLIENQDSFLIGMPGTAADQGTVEEVSGGSPKTSTPSTPNRSKTLIGRSSSNASTAAGSRWGSIRRNASVSSRTSKRADAGPTPVGATGVPLTPSGSVHRSNTVPSRRAGSAAASPRYGREKHSDPSTPGRDTPPVLLADTLKRESSVQNTPIAAAGPGFPLSPPEIISASSSEATTPLATVASDTSSATTRDFRTPKRDTTPLLAPPVSINERNRSQDRQASTASTASAASGLLNIFKQSPGSDSDGRKPNKLQKKRIPGSSLSSAQSSTQSLGKEAQDALPRSPTTPMYTAQSQHEGNSYIDHPGSGPVSAAPAHSTPQRMPTDATLKPTISPSNSFHSHVSVTDQSDADMVGDDMPAGSNESPDKQKRRHRWRFSRGQNKYDGPASPPPASTPYSTMPPKENAMSRSTIGSSSAAGSQPRRSFQEAAPSGNYGNEQSPGMSRAAQVPSASQSAATDSSVFSDSEREKKGPMGWIRNKIHERKEKDAEKKSRTLSRPGGESKPDLRIPSQGQVEGLPVRGKSMDMQRSMNEGTGTVTPQGGVSSAGMGSAMGSAEGSAPTSRPLSQILDPQASVAAPGTSTVQRDGLDTVQEGKQAAP</sequence>
<keyword evidence="5" id="KW-1185">Reference proteome</keyword>
<feature type="compositionally biased region" description="Polar residues" evidence="2">
    <location>
        <begin position="299"/>
        <end position="316"/>
    </location>
</feature>
<dbReference type="Pfam" id="PF00620">
    <property type="entry name" value="RhoGAP"/>
    <property type="match status" value="1"/>
</dbReference>
<dbReference type="PANTHER" id="PTHR15228">
    <property type="entry name" value="SPERMATHECAL PHYSIOLOGY VARIANT"/>
    <property type="match status" value="1"/>
</dbReference>
<evidence type="ECO:0000313" key="4">
    <source>
        <dbReference type="EMBL" id="OQO09934.1"/>
    </source>
</evidence>
<dbReference type="Gene3D" id="1.10.555.10">
    <property type="entry name" value="Rho GTPase activation protein"/>
    <property type="match status" value="1"/>
</dbReference>
<feature type="compositionally biased region" description="Polar residues" evidence="2">
    <location>
        <begin position="544"/>
        <end position="558"/>
    </location>
</feature>
<dbReference type="InterPro" id="IPR051025">
    <property type="entry name" value="RhoGAP"/>
</dbReference>
<dbReference type="GO" id="GO:0005938">
    <property type="term" value="C:cell cortex"/>
    <property type="evidence" value="ECO:0007669"/>
    <property type="project" value="TreeGrafter"/>
</dbReference>
<feature type="compositionally biased region" description="Polar residues" evidence="2">
    <location>
        <begin position="590"/>
        <end position="607"/>
    </location>
</feature>
<comment type="caution">
    <text evidence="4">The sequence shown here is derived from an EMBL/GenBank/DDBJ whole genome shotgun (WGS) entry which is preliminary data.</text>
</comment>
<feature type="domain" description="Rho-GAP" evidence="3">
    <location>
        <begin position="60"/>
        <end position="269"/>
    </location>
</feature>
<dbReference type="InterPro" id="IPR008936">
    <property type="entry name" value="Rho_GTPase_activation_prot"/>
</dbReference>
<dbReference type="EMBL" id="NAJO01000009">
    <property type="protein sequence ID" value="OQO09934.1"/>
    <property type="molecule type" value="Genomic_DNA"/>
</dbReference>
<feature type="region of interest" description="Disordered" evidence="2">
    <location>
        <begin position="279"/>
        <end position="395"/>
    </location>
</feature>
<feature type="compositionally biased region" description="Low complexity" evidence="2">
    <location>
        <begin position="289"/>
        <end position="298"/>
    </location>
</feature>
<dbReference type="InterPro" id="IPR000198">
    <property type="entry name" value="RhoGAP_dom"/>
</dbReference>
<dbReference type="InParanoid" id="A0A1V8TF81"/>
<dbReference type="GO" id="GO:0005096">
    <property type="term" value="F:GTPase activator activity"/>
    <property type="evidence" value="ECO:0007669"/>
    <property type="project" value="UniProtKB-KW"/>
</dbReference>
<dbReference type="STRING" id="1507870.A0A1V8TF81"/>
<dbReference type="PROSITE" id="PS50238">
    <property type="entry name" value="RHOGAP"/>
    <property type="match status" value="1"/>
</dbReference>
<name>A0A1V8TF81_9PEZI</name>
<evidence type="ECO:0000259" key="3">
    <source>
        <dbReference type="PROSITE" id="PS50238"/>
    </source>
</evidence>
<evidence type="ECO:0000313" key="5">
    <source>
        <dbReference type="Proteomes" id="UP000192596"/>
    </source>
</evidence>
<evidence type="ECO:0000256" key="2">
    <source>
        <dbReference type="SAM" id="MobiDB-lite"/>
    </source>
</evidence>
<dbReference type="CDD" id="cd04396">
    <property type="entry name" value="RhoGAP_fSAC7_BAG7"/>
    <property type="match status" value="1"/>
</dbReference>
<feature type="compositionally biased region" description="Polar residues" evidence="2">
    <location>
        <begin position="666"/>
        <end position="683"/>
    </location>
</feature>
<dbReference type="GO" id="GO:0060237">
    <property type="term" value="P:regulation of fungal-type cell wall organization"/>
    <property type="evidence" value="ECO:0007669"/>
    <property type="project" value="TreeGrafter"/>
</dbReference>
<dbReference type="SMART" id="SM00324">
    <property type="entry name" value="RhoGAP"/>
    <property type="match status" value="1"/>
</dbReference>
<feature type="compositionally biased region" description="Basic and acidic residues" evidence="2">
    <location>
        <begin position="451"/>
        <end position="460"/>
    </location>
</feature>
<feature type="compositionally biased region" description="Low complexity" evidence="2">
    <location>
        <begin position="481"/>
        <end position="491"/>
    </location>
</feature>
<protein>
    <recommendedName>
        <fullName evidence="3">Rho-GAP domain-containing protein</fullName>
    </recommendedName>
</protein>
<organism evidence="4 5">
    <name type="scientific">Cryoendolithus antarcticus</name>
    <dbReference type="NCBI Taxonomy" id="1507870"/>
    <lineage>
        <taxon>Eukaryota</taxon>
        <taxon>Fungi</taxon>
        <taxon>Dikarya</taxon>
        <taxon>Ascomycota</taxon>
        <taxon>Pezizomycotina</taxon>
        <taxon>Dothideomycetes</taxon>
        <taxon>Dothideomycetidae</taxon>
        <taxon>Cladosporiales</taxon>
        <taxon>Cladosporiaceae</taxon>
        <taxon>Cryoendolithus</taxon>
    </lineage>
</organism>
<feature type="compositionally biased region" description="Low complexity" evidence="2">
    <location>
        <begin position="364"/>
        <end position="376"/>
    </location>
</feature>
<feature type="compositionally biased region" description="Low complexity" evidence="2">
    <location>
        <begin position="801"/>
        <end position="819"/>
    </location>
</feature>
<dbReference type="Proteomes" id="UP000192596">
    <property type="component" value="Unassembled WGS sequence"/>
</dbReference>
<feature type="compositionally biased region" description="Polar residues" evidence="2">
    <location>
        <begin position="786"/>
        <end position="799"/>
    </location>
</feature>
<dbReference type="SUPFAM" id="SSF48350">
    <property type="entry name" value="GTPase activation domain, GAP"/>
    <property type="match status" value="1"/>
</dbReference>
<reference evidence="5" key="1">
    <citation type="submission" date="2017-03" db="EMBL/GenBank/DDBJ databases">
        <title>Genomes of endolithic fungi from Antarctica.</title>
        <authorList>
            <person name="Coleine C."/>
            <person name="Masonjones S."/>
            <person name="Stajich J.E."/>
        </authorList>
    </citation>
    <scope>NUCLEOTIDE SEQUENCE [LARGE SCALE GENOMIC DNA]</scope>
    <source>
        <strain evidence="5">CCFEE 5527</strain>
    </source>
</reference>
<feature type="compositionally biased region" description="Polar residues" evidence="2">
    <location>
        <begin position="353"/>
        <end position="363"/>
    </location>
</feature>
<feature type="compositionally biased region" description="Low complexity" evidence="2">
    <location>
        <begin position="424"/>
        <end position="450"/>
    </location>
</feature>
<feature type="region of interest" description="Disordered" evidence="2">
    <location>
        <begin position="411"/>
        <end position="859"/>
    </location>
</feature>
<dbReference type="PANTHER" id="PTHR15228:SF25">
    <property type="entry name" value="F-BAR DOMAIN-CONTAINING PROTEIN"/>
    <property type="match status" value="1"/>
</dbReference>
<evidence type="ECO:0000256" key="1">
    <source>
        <dbReference type="ARBA" id="ARBA00022468"/>
    </source>
</evidence>
<proteinExistence type="predicted"/>
<feature type="compositionally biased region" description="Low complexity" evidence="2">
    <location>
        <begin position="521"/>
        <end position="533"/>
    </location>
</feature>
<feature type="compositionally biased region" description="Low complexity" evidence="2">
    <location>
        <begin position="703"/>
        <end position="716"/>
    </location>
</feature>
<dbReference type="GO" id="GO:0007165">
    <property type="term" value="P:signal transduction"/>
    <property type="evidence" value="ECO:0007669"/>
    <property type="project" value="InterPro"/>
</dbReference>
<feature type="compositionally biased region" description="Basic and acidic residues" evidence="2">
    <location>
        <begin position="742"/>
        <end position="752"/>
    </location>
</feature>
<dbReference type="OrthoDB" id="3196451at2759"/>
<gene>
    <name evidence="4" type="ORF">B0A48_04289</name>
</gene>
<accession>A0A1V8TF81</accession>